<evidence type="ECO:0000313" key="7">
    <source>
        <dbReference type="EMBL" id="VFB15734.1"/>
    </source>
</evidence>
<dbReference type="CDD" id="cd06170">
    <property type="entry name" value="LuxR_C_like"/>
    <property type="match status" value="1"/>
</dbReference>
<dbReference type="SUPFAM" id="SSF52172">
    <property type="entry name" value="CheY-like"/>
    <property type="match status" value="1"/>
</dbReference>
<dbReference type="PROSITE" id="PS50043">
    <property type="entry name" value="HTH_LUXR_2"/>
    <property type="match status" value="1"/>
</dbReference>
<dbReference type="Gene3D" id="1.10.10.10">
    <property type="entry name" value="Winged helix-like DNA-binding domain superfamily/Winged helix DNA-binding domain"/>
    <property type="match status" value="1"/>
</dbReference>
<dbReference type="GO" id="GO:0003677">
    <property type="term" value="F:DNA binding"/>
    <property type="evidence" value="ECO:0007669"/>
    <property type="project" value="UniProtKB-KW"/>
</dbReference>
<keyword evidence="1" id="KW-0805">Transcription regulation</keyword>
<dbReference type="EMBL" id="CAACYI010000001">
    <property type="protein sequence ID" value="VFB15734.1"/>
    <property type="molecule type" value="Genomic_DNA"/>
</dbReference>
<evidence type="ECO:0000259" key="6">
    <source>
        <dbReference type="PROSITE" id="PS50110"/>
    </source>
</evidence>
<comment type="caution">
    <text evidence="7">The sequence shown here is derived from an EMBL/GenBank/DDBJ whole genome shotgun (WGS) entry which is preliminary data.</text>
</comment>
<dbReference type="GO" id="GO:0000160">
    <property type="term" value="P:phosphorelay signal transduction system"/>
    <property type="evidence" value="ECO:0007669"/>
    <property type="project" value="InterPro"/>
</dbReference>
<dbReference type="SUPFAM" id="SSF46894">
    <property type="entry name" value="C-terminal effector domain of the bipartite response regulators"/>
    <property type="match status" value="1"/>
</dbReference>
<name>A0A8H2QXE8_9FIRM</name>
<sequence length="200" mass="22888">MKIMLIEDHKMLAQYLKTDLESSGEIQVDILENRQDLEVKLKEESYDLFLVDINLDGLAKGENGLKLSETLIQEYGSNVLILTGYNLDYYQEKAKEIGCSGFISKEESAQSLLNKIRGACLENKTYFPPKTHLPEKLTETELKILRLYASGKSRKEVAKESFMSTSSLAVLLNRIYSKLEVKNYQEMVQKAREIGYIDPF</sequence>
<dbReference type="InterPro" id="IPR011006">
    <property type="entry name" value="CheY-like_superfamily"/>
</dbReference>
<dbReference type="InterPro" id="IPR036388">
    <property type="entry name" value="WH-like_DNA-bd_sf"/>
</dbReference>
<dbReference type="InterPro" id="IPR016032">
    <property type="entry name" value="Sig_transdc_resp-reg_C-effctor"/>
</dbReference>
<gene>
    <name evidence="7" type="primary">comA_1</name>
    <name evidence="7" type="ORF">NCTC13150_00236</name>
</gene>
<dbReference type="Pfam" id="PF00196">
    <property type="entry name" value="GerE"/>
    <property type="match status" value="1"/>
</dbReference>
<reference evidence="7 8" key="1">
    <citation type="submission" date="2019-02" db="EMBL/GenBank/DDBJ databases">
        <authorList>
            <consortium name="Pathogen Informatics"/>
        </authorList>
    </citation>
    <scope>NUCLEOTIDE SEQUENCE [LARGE SCALE GENOMIC DNA]</scope>
    <source>
        <strain evidence="7 8">3012STDY7089603</strain>
    </source>
</reference>
<evidence type="ECO:0000256" key="3">
    <source>
        <dbReference type="ARBA" id="ARBA00023163"/>
    </source>
</evidence>
<dbReference type="GO" id="GO:0006355">
    <property type="term" value="P:regulation of DNA-templated transcription"/>
    <property type="evidence" value="ECO:0007669"/>
    <property type="project" value="InterPro"/>
</dbReference>
<evidence type="ECO:0000256" key="4">
    <source>
        <dbReference type="PROSITE-ProRule" id="PRU00169"/>
    </source>
</evidence>
<dbReference type="InterPro" id="IPR000792">
    <property type="entry name" value="Tscrpt_reg_LuxR_C"/>
</dbReference>
<dbReference type="SMART" id="SM00448">
    <property type="entry name" value="REC"/>
    <property type="match status" value="1"/>
</dbReference>
<evidence type="ECO:0000256" key="2">
    <source>
        <dbReference type="ARBA" id="ARBA00023125"/>
    </source>
</evidence>
<dbReference type="Pfam" id="PF00072">
    <property type="entry name" value="Response_reg"/>
    <property type="match status" value="1"/>
</dbReference>
<keyword evidence="2" id="KW-0238">DNA-binding</keyword>
<dbReference type="Proteomes" id="UP000377798">
    <property type="component" value="Unassembled WGS sequence"/>
</dbReference>
<feature type="domain" description="Response regulatory" evidence="6">
    <location>
        <begin position="2"/>
        <end position="120"/>
    </location>
</feature>
<evidence type="ECO:0000256" key="1">
    <source>
        <dbReference type="ARBA" id="ARBA00023015"/>
    </source>
</evidence>
<dbReference type="InterPro" id="IPR001789">
    <property type="entry name" value="Sig_transdc_resp-reg_receiver"/>
</dbReference>
<keyword evidence="4" id="KW-0597">Phosphoprotein</keyword>
<evidence type="ECO:0000313" key="8">
    <source>
        <dbReference type="Proteomes" id="UP000377798"/>
    </source>
</evidence>
<organism evidence="7 8">
    <name type="scientific">Urinicoccus massiliensis</name>
    <dbReference type="NCBI Taxonomy" id="1723382"/>
    <lineage>
        <taxon>Bacteria</taxon>
        <taxon>Bacillati</taxon>
        <taxon>Bacillota</taxon>
        <taxon>Tissierellia</taxon>
        <taxon>Tissierellales</taxon>
        <taxon>Peptoniphilaceae</taxon>
        <taxon>Urinicoccus</taxon>
    </lineage>
</organism>
<keyword evidence="3" id="KW-0804">Transcription</keyword>
<keyword evidence="8" id="KW-1185">Reference proteome</keyword>
<dbReference type="RefSeq" id="WP_131748143.1">
    <property type="nucleotide sequence ID" value="NZ_CAACYI010000001.1"/>
</dbReference>
<feature type="domain" description="HTH luxR-type" evidence="5">
    <location>
        <begin position="130"/>
        <end position="195"/>
    </location>
</feature>
<proteinExistence type="predicted"/>
<dbReference type="PANTHER" id="PTHR43214:SF1">
    <property type="entry name" value="TRANSCRIPTIONAL REGULATORY PROTEIN COMA"/>
    <property type="match status" value="1"/>
</dbReference>
<dbReference type="PROSITE" id="PS50110">
    <property type="entry name" value="RESPONSE_REGULATORY"/>
    <property type="match status" value="1"/>
</dbReference>
<accession>A0A8H2QXE8</accession>
<dbReference type="InterPro" id="IPR039420">
    <property type="entry name" value="WalR-like"/>
</dbReference>
<protein>
    <submittedName>
        <fullName evidence="7">Competence protein A</fullName>
    </submittedName>
</protein>
<dbReference type="PANTHER" id="PTHR43214">
    <property type="entry name" value="TWO-COMPONENT RESPONSE REGULATOR"/>
    <property type="match status" value="1"/>
</dbReference>
<dbReference type="PRINTS" id="PR00038">
    <property type="entry name" value="HTHLUXR"/>
</dbReference>
<evidence type="ECO:0000259" key="5">
    <source>
        <dbReference type="PROSITE" id="PS50043"/>
    </source>
</evidence>
<dbReference type="Gene3D" id="3.40.50.2300">
    <property type="match status" value="1"/>
</dbReference>
<feature type="modified residue" description="4-aspartylphosphate" evidence="4">
    <location>
        <position position="52"/>
    </location>
</feature>
<dbReference type="SMART" id="SM00421">
    <property type="entry name" value="HTH_LUXR"/>
    <property type="match status" value="1"/>
</dbReference>
<dbReference type="AlphaFoldDB" id="A0A8H2QXE8"/>